<evidence type="ECO:0000256" key="4">
    <source>
        <dbReference type="ARBA" id="ARBA00022525"/>
    </source>
</evidence>
<dbReference type="GO" id="GO:0060320">
    <property type="term" value="P:rejection of self pollen"/>
    <property type="evidence" value="ECO:0007669"/>
    <property type="project" value="UniProtKB-KW"/>
</dbReference>
<evidence type="ECO:0000313" key="8">
    <source>
        <dbReference type="Proteomes" id="UP000594263"/>
    </source>
</evidence>
<keyword evidence="4 6" id="KW-0964">Secreted</keyword>
<feature type="chain" id="PRO_5029935521" description="S-protein homolog" evidence="6">
    <location>
        <begin position="28"/>
        <end position="190"/>
    </location>
</feature>
<dbReference type="Pfam" id="PF05938">
    <property type="entry name" value="Self-incomp_S1"/>
    <property type="match status" value="1"/>
</dbReference>
<proteinExistence type="inferred from homology"/>
<organism evidence="7 8">
    <name type="scientific">Kalanchoe fedtschenkoi</name>
    <name type="common">Lavender scallops</name>
    <name type="synonym">South American air plant</name>
    <dbReference type="NCBI Taxonomy" id="63787"/>
    <lineage>
        <taxon>Eukaryota</taxon>
        <taxon>Viridiplantae</taxon>
        <taxon>Streptophyta</taxon>
        <taxon>Embryophyta</taxon>
        <taxon>Tracheophyta</taxon>
        <taxon>Spermatophyta</taxon>
        <taxon>Magnoliopsida</taxon>
        <taxon>eudicotyledons</taxon>
        <taxon>Gunneridae</taxon>
        <taxon>Pentapetalae</taxon>
        <taxon>Saxifragales</taxon>
        <taxon>Crassulaceae</taxon>
        <taxon>Kalanchoe</taxon>
    </lineage>
</organism>
<accession>A0A7N0TAU3</accession>
<dbReference type="Gramene" id="Kaladp0030s0111.1.v1.1">
    <property type="protein sequence ID" value="Kaladp0030s0111.1.v1.1"/>
    <property type="gene ID" value="Kaladp0030s0111.v1.1"/>
</dbReference>
<name>A0A7N0TAU3_KALFE</name>
<dbReference type="Proteomes" id="UP000594263">
    <property type="component" value="Unplaced"/>
</dbReference>
<comment type="subcellular location">
    <subcellularLocation>
        <location evidence="1 6">Secreted</location>
    </subcellularLocation>
</comment>
<sequence>MDCKNIVNCASFVAFFLLGFLAHVQEAREPAVSNSCGFFFPKMTVYIKHSMGDGVLVDVHCKSKNDDLGNQRLAQGQWYRFSFRPNLGDTTLFWCDVSWDGRRQVFDAYHQKTTYGKCHDVGCDCPWELTPNGPCFYNPNTQKNDLRNCAHRQDVEEADRVMTAKEVYEADPVAMAKEAESTEEKAIRWR</sequence>
<dbReference type="EnsemblPlants" id="Kaladp0030s0111.1.v1.1">
    <property type="protein sequence ID" value="Kaladp0030s0111.1.v1.1"/>
    <property type="gene ID" value="Kaladp0030s0111.v1.1"/>
</dbReference>
<keyword evidence="8" id="KW-1185">Reference proteome</keyword>
<comment type="similarity">
    <text evidence="2 6">Belongs to the plant self-incompatibility (S1) protein family.</text>
</comment>
<feature type="signal peptide" evidence="6">
    <location>
        <begin position="1"/>
        <end position="27"/>
    </location>
</feature>
<evidence type="ECO:0000256" key="2">
    <source>
        <dbReference type="ARBA" id="ARBA00005581"/>
    </source>
</evidence>
<keyword evidence="3 6" id="KW-0713">Self-incompatibility</keyword>
<keyword evidence="5 6" id="KW-0732">Signal</keyword>
<dbReference type="GO" id="GO:0005576">
    <property type="term" value="C:extracellular region"/>
    <property type="evidence" value="ECO:0007669"/>
    <property type="project" value="UniProtKB-SubCell"/>
</dbReference>
<dbReference type="AlphaFoldDB" id="A0A7N0TAU3"/>
<evidence type="ECO:0000256" key="5">
    <source>
        <dbReference type="ARBA" id="ARBA00022729"/>
    </source>
</evidence>
<evidence type="ECO:0000256" key="6">
    <source>
        <dbReference type="RuleBase" id="RU367044"/>
    </source>
</evidence>
<reference evidence="7" key="1">
    <citation type="submission" date="2021-01" db="UniProtKB">
        <authorList>
            <consortium name="EnsemblPlants"/>
        </authorList>
    </citation>
    <scope>IDENTIFICATION</scope>
</reference>
<evidence type="ECO:0000313" key="7">
    <source>
        <dbReference type="EnsemblPlants" id="Kaladp0030s0111.1.v1.1"/>
    </source>
</evidence>
<dbReference type="PANTHER" id="PTHR31232:SF18">
    <property type="entry name" value="S-PROTEIN HOMOLOG"/>
    <property type="match status" value="1"/>
</dbReference>
<protein>
    <recommendedName>
        <fullName evidence="6">S-protein homolog</fullName>
    </recommendedName>
</protein>
<evidence type="ECO:0000256" key="1">
    <source>
        <dbReference type="ARBA" id="ARBA00004613"/>
    </source>
</evidence>
<evidence type="ECO:0000256" key="3">
    <source>
        <dbReference type="ARBA" id="ARBA00022471"/>
    </source>
</evidence>
<dbReference type="PANTHER" id="PTHR31232">
    <property type="match status" value="1"/>
</dbReference>
<dbReference type="InterPro" id="IPR010264">
    <property type="entry name" value="Self-incomp_S1"/>
</dbReference>